<dbReference type="OrthoDB" id="9803598at2"/>
<keyword evidence="5" id="KW-0032">Aminotransferase</keyword>
<dbReference type="PRINTS" id="PR00095">
    <property type="entry name" value="ANTSNTHASEI"/>
</dbReference>
<dbReference type="InterPro" id="IPR005802">
    <property type="entry name" value="ADC_synth_comp_1"/>
</dbReference>
<feature type="domain" description="Chorismate-utilising enzyme C-terminal" evidence="3">
    <location>
        <begin position="212"/>
        <end position="465"/>
    </location>
</feature>
<comment type="caution">
    <text evidence="5">The sequence shown here is derived from an EMBL/GenBank/DDBJ whole genome shotgun (WGS) entry which is preliminary data.</text>
</comment>
<dbReference type="Pfam" id="PF00425">
    <property type="entry name" value="Chorismate_bind"/>
    <property type="match status" value="1"/>
</dbReference>
<dbReference type="Pfam" id="PF01063">
    <property type="entry name" value="Aminotran_4"/>
    <property type="match status" value="1"/>
</dbReference>
<dbReference type="GO" id="GO:0046820">
    <property type="term" value="F:4-amino-4-deoxychorismate synthase activity"/>
    <property type="evidence" value="ECO:0007669"/>
    <property type="project" value="UniProtKB-EC"/>
</dbReference>
<evidence type="ECO:0000259" key="4">
    <source>
        <dbReference type="Pfam" id="PF04715"/>
    </source>
</evidence>
<dbReference type="EMBL" id="APJX01000007">
    <property type="protein sequence ID" value="EMS78687.1"/>
    <property type="molecule type" value="Genomic_DNA"/>
</dbReference>
<evidence type="ECO:0000256" key="1">
    <source>
        <dbReference type="ARBA" id="ARBA00013139"/>
    </source>
</evidence>
<dbReference type="InterPro" id="IPR019999">
    <property type="entry name" value="Anth_synth_I-like"/>
</dbReference>
<dbReference type="SUPFAM" id="SSF56752">
    <property type="entry name" value="D-aminoacid aminotransferase-like PLP-dependent enzymes"/>
    <property type="match status" value="1"/>
</dbReference>
<evidence type="ECO:0000256" key="2">
    <source>
        <dbReference type="ARBA" id="ARBA00022679"/>
    </source>
</evidence>
<feature type="domain" description="Anthranilate synthase component I N-terminal" evidence="4">
    <location>
        <begin position="27"/>
        <end position="159"/>
    </location>
</feature>
<organism evidence="5 6">
    <name type="scientific">Desulfotignum phosphitoxidans DSM 13687</name>
    <dbReference type="NCBI Taxonomy" id="1286635"/>
    <lineage>
        <taxon>Bacteria</taxon>
        <taxon>Pseudomonadati</taxon>
        <taxon>Thermodesulfobacteriota</taxon>
        <taxon>Desulfobacteria</taxon>
        <taxon>Desulfobacterales</taxon>
        <taxon>Desulfobacteraceae</taxon>
        <taxon>Desulfotignum</taxon>
    </lineage>
</organism>
<proteinExistence type="predicted"/>
<dbReference type="InterPro" id="IPR001544">
    <property type="entry name" value="Aminotrans_IV"/>
</dbReference>
<dbReference type="PANTHER" id="PTHR11236">
    <property type="entry name" value="AMINOBENZOATE/ANTHRANILATE SYNTHASE"/>
    <property type="match status" value="1"/>
</dbReference>
<dbReference type="InterPro" id="IPR006805">
    <property type="entry name" value="Anth_synth_I_N"/>
</dbReference>
<dbReference type="GO" id="GO:0009396">
    <property type="term" value="P:folic acid-containing compound biosynthetic process"/>
    <property type="evidence" value="ECO:0007669"/>
    <property type="project" value="InterPro"/>
</dbReference>
<accession>S0G3E1</accession>
<keyword evidence="2 5" id="KW-0808">Transferase</keyword>
<dbReference type="AlphaFoldDB" id="S0G3E1"/>
<protein>
    <recommendedName>
        <fullName evidence="1">aminodeoxychorismate synthase</fullName>
        <ecNumber evidence="1">2.6.1.85</ecNumber>
    </recommendedName>
</protein>
<dbReference type="CDD" id="cd00449">
    <property type="entry name" value="PLPDE_IV"/>
    <property type="match status" value="1"/>
</dbReference>
<dbReference type="NCBIfam" id="TIGR00553">
    <property type="entry name" value="pabB"/>
    <property type="match status" value="1"/>
</dbReference>
<evidence type="ECO:0000313" key="5">
    <source>
        <dbReference type="EMBL" id="EMS78687.1"/>
    </source>
</evidence>
<dbReference type="Gene3D" id="3.60.120.10">
    <property type="entry name" value="Anthranilate synthase"/>
    <property type="match status" value="1"/>
</dbReference>
<sequence>MNSWVTQLPERVTVRQESIDLPEPFEQFAARFSHRPGTVVLLSGTDLDCSRYHFLGIDPWLQIKMIHGHLEIDCGDICRVIEDDPFVCLKLLLERYHFTRSALDALPFSAGLMGYLAYDLKDVIEDLPRTCVDTGLPDMYLVAPSIILVQDRKTGKTTLSVCVPGQKDAQDSAVSRMSIQKVKQYLLAQPRPETHASPFNMDAGGWVSGIEKKQYLKAVAQIIQYLQAGDIYQANLAQRFETKFSGDPYALFLSLFQRNPAPFFSFVQAGDHQIVSTSPERFLLQQENRVETRPIKGTIARGTTPGQDKENSRILSASIKDDAELTMIVDLMRNDLSRVTVPDSVKVKEHKRLEPYDNVFHLVSVVQGELAPGHTGVDLLKAAFPGGSITGCPKIRAMEIIDELEPVKRHVYTGSIGYISFHDTMDLSIAIRTATIHEHRLFFSVGGGIVYDSDPEKEFQETLDKGKTIMNTLTRKDHPRQSSGLKAWVTGKLVDQDQVMVPASIPGFQYGAGVFETIRVTHGRPVRLAAHILRMNHSWETLFKTPPPDITWEKVAAYLIRENHLEVRDAALKIILAFPGFSAAFVRPYRHRLAVLGKTGLDLVTYPCPRHTFLAGHKTLNYLFYDQARQYAGENGGDEALILNSDQTVSETNTCNIMILQGRRILVPASDHVLPGITSGAAIRALEQQGYVVEHKPFFVRDLASCANVVLTNALMGAVPVNHINGVPVVQDPGVCEKINHALAQAV</sequence>
<reference evidence="5 6" key="1">
    <citation type="journal article" date="2013" name="Genome Announc.">
        <title>Draft Genome Sequence of Desulfotignum phosphitoxidans DSM 13687 Strain FiPS-3.</title>
        <authorList>
            <person name="Poehlein A."/>
            <person name="Daniel R."/>
            <person name="Simeonova D.D."/>
        </authorList>
    </citation>
    <scope>NUCLEOTIDE SEQUENCE [LARGE SCALE GENOMIC DNA]</scope>
    <source>
        <strain evidence="5 6">DSM 13687</strain>
    </source>
</reference>
<dbReference type="InterPro" id="IPR043131">
    <property type="entry name" value="BCAT-like_N"/>
</dbReference>
<evidence type="ECO:0000313" key="6">
    <source>
        <dbReference type="Proteomes" id="UP000014216"/>
    </source>
</evidence>
<dbReference type="PANTHER" id="PTHR11236:SF50">
    <property type="entry name" value="AMINODEOXYCHORISMATE SYNTHASE COMPONENT 1"/>
    <property type="match status" value="1"/>
</dbReference>
<evidence type="ECO:0000259" key="3">
    <source>
        <dbReference type="Pfam" id="PF00425"/>
    </source>
</evidence>
<dbReference type="Gene3D" id="3.20.10.10">
    <property type="entry name" value="D-amino Acid Aminotransferase, subunit A, domain 2"/>
    <property type="match status" value="1"/>
</dbReference>
<dbReference type="InterPro" id="IPR015890">
    <property type="entry name" value="Chorismate_C"/>
</dbReference>
<dbReference type="SUPFAM" id="SSF56322">
    <property type="entry name" value="ADC synthase"/>
    <property type="match status" value="1"/>
</dbReference>
<dbReference type="EC" id="2.6.1.85" evidence="1"/>
<gene>
    <name evidence="5" type="primary">pabB</name>
    <name evidence="5" type="ORF">Dpo_7c01630</name>
</gene>
<keyword evidence="6" id="KW-1185">Reference proteome</keyword>
<dbReference type="InterPro" id="IPR005801">
    <property type="entry name" value="ADC_synthase"/>
</dbReference>
<dbReference type="Proteomes" id="UP000014216">
    <property type="component" value="Unassembled WGS sequence"/>
</dbReference>
<dbReference type="PATRIC" id="fig|1286635.3.peg.3333"/>
<dbReference type="GO" id="GO:0000162">
    <property type="term" value="P:L-tryptophan biosynthetic process"/>
    <property type="evidence" value="ECO:0007669"/>
    <property type="project" value="TreeGrafter"/>
</dbReference>
<dbReference type="InterPro" id="IPR036038">
    <property type="entry name" value="Aminotransferase-like"/>
</dbReference>
<dbReference type="InterPro" id="IPR043132">
    <property type="entry name" value="BCAT-like_C"/>
</dbReference>
<dbReference type="Pfam" id="PF04715">
    <property type="entry name" value="Anth_synt_I_N"/>
    <property type="match status" value="1"/>
</dbReference>
<dbReference type="Gene3D" id="3.30.470.10">
    <property type="match status" value="1"/>
</dbReference>
<name>S0G3E1_9BACT</name>